<evidence type="ECO:0000313" key="2">
    <source>
        <dbReference type="Proteomes" id="UP000765509"/>
    </source>
</evidence>
<dbReference type="OrthoDB" id="3929326at2759"/>
<keyword evidence="2" id="KW-1185">Reference proteome</keyword>
<dbReference type="Proteomes" id="UP000765509">
    <property type="component" value="Unassembled WGS sequence"/>
</dbReference>
<protein>
    <submittedName>
        <fullName evidence="1">Uncharacterized protein</fullName>
    </submittedName>
</protein>
<reference evidence="1" key="1">
    <citation type="submission" date="2021-03" db="EMBL/GenBank/DDBJ databases">
        <title>Draft genome sequence of rust myrtle Austropuccinia psidii MF-1, a brazilian biotype.</title>
        <authorList>
            <person name="Quecine M.C."/>
            <person name="Pachon D.M.R."/>
            <person name="Bonatelli M.L."/>
            <person name="Correr F.H."/>
            <person name="Franceschini L.M."/>
            <person name="Leite T.F."/>
            <person name="Margarido G.R.A."/>
            <person name="Almeida C.A."/>
            <person name="Ferrarezi J.A."/>
            <person name="Labate C.A."/>
        </authorList>
    </citation>
    <scope>NUCLEOTIDE SEQUENCE</scope>
    <source>
        <strain evidence="1">MF-1</strain>
    </source>
</reference>
<evidence type="ECO:0000313" key="1">
    <source>
        <dbReference type="EMBL" id="MBW0484483.1"/>
    </source>
</evidence>
<dbReference type="AlphaFoldDB" id="A0A9Q3CKA7"/>
<comment type="caution">
    <text evidence="1">The sequence shown here is derived from an EMBL/GenBank/DDBJ whole genome shotgun (WGS) entry which is preliminary data.</text>
</comment>
<gene>
    <name evidence="1" type="ORF">O181_024198</name>
</gene>
<sequence>MRDLLSVPFTIIILIWENSVKVRLTERFSRKHPVFSVSSIKFYQKMGENKFLPRSKGHTPQDIVEVEDSLGPVKKTVKARNIRLNGKENRQYFSRFKDLEADKDKLLAEDAIPDGDLNLRIFRASRMSEQSHK</sequence>
<dbReference type="EMBL" id="AVOT02007706">
    <property type="protein sequence ID" value="MBW0484483.1"/>
    <property type="molecule type" value="Genomic_DNA"/>
</dbReference>
<organism evidence="1 2">
    <name type="scientific">Austropuccinia psidii MF-1</name>
    <dbReference type="NCBI Taxonomy" id="1389203"/>
    <lineage>
        <taxon>Eukaryota</taxon>
        <taxon>Fungi</taxon>
        <taxon>Dikarya</taxon>
        <taxon>Basidiomycota</taxon>
        <taxon>Pucciniomycotina</taxon>
        <taxon>Pucciniomycetes</taxon>
        <taxon>Pucciniales</taxon>
        <taxon>Sphaerophragmiaceae</taxon>
        <taxon>Austropuccinia</taxon>
    </lineage>
</organism>
<name>A0A9Q3CKA7_9BASI</name>
<accession>A0A9Q3CKA7</accession>
<proteinExistence type="predicted"/>